<name>A0A7K0BNW1_9ACTN</name>
<dbReference type="Proteomes" id="UP000487268">
    <property type="component" value="Unassembled WGS sequence"/>
</dbReference>
<protein>
    <submittedName>
        <fullName evidence="2">Uncharacterized protein</fullName>
    </submittedName>
</protein>
<sequence>MPTPRALATAFVTGAATFGLALPAAASPVPDGPGRGLLPAYIGAPAVPRPLPGRPVPANPHQGPPGWSSMHADSYASDTYPFNGPLGRRPEVRSEAKDGGLPGLCSTVTFARRTGLIVAQCTRGQDFTLRLIDPKTLKDLAAFPLPPRPSTVRAVVTGDLDKVLTDTSGGAYYYLDPQDRAIVADSAFHVRRFAHEKGPDGAWRFKVTDDWDLGGRLPHDCATWADPWPKGECDPITAVGPDWGGRIWWITRNGRIGTIDPRTGGVRGVRLKGEGIQNSFATAEDGVSIVSDHALYRMRAGKDGTPQTVWRRAYDRGTARKPGQIDQGSGTTPTFFGDGYVAITDNADDRMHVLVLRRGDGRPVCKVPVFGHGKSASDNSLIGYGDSLFVENNYGYRNFFALPPGGSVVGGVSRVDVTAKGCRTAWTSKERSPSTVAKASVTAGLLYLYTKEPRKDLVDAWYLTAVDAHSGRTVFKVLTGTGKWFDNNWAPITLGPDGTAYVGVVGGLVAVRDRP</sequence>
<keyword evidence="1" id="KW-0732">Signal</keyword>
<dbReference type="OrthoDB" id="3276947at2"/>
<proteinExistence type="predicted"/>
<dbReference type="InterPro" id="IPR011047">
    <property type="entry name" value="Quinoprotein_ADH-like_sf"/>
</dbReference>
<keyword evidence="3" id="KW-1185">Reference proteome</keyword>
<dbReference type="EMBL" id="WEGH01000001">
    <property type="protein sequence ID" value="MQY02861.1"/>
    <property type="molecule type" value="Genomic_DNA"/>
</dbReference>
<accession>A0A7K0BNW1</accession>
<feature type="signal peptide" evidence="1">
    <location>
        <begin position="1"/>
        <end position="21"/>
    </location>
</feature>
<dbReference type="RefSeq" id="WP_153530938.1">
    <property type="nucleotide sequence ID" value="NZ_WEGH01000001.1"/>
</dbReference>
<organism evidence="2 3">
    <name type="scientific">Actinomadura macrotermitis</name>
    <dbReference type="NCBI Taxonomy" id="2585200"/>
    <lineage>
        <taxon>Bacteria</taxon>
        <taxon>Bacillati</taxon>
        <taxon>Actinomycetota</taxon>
        <taxon>Actinomycetes</taxon>
        <taxon>Streptosporangiales</taxon>
        <taxon>Thermomonosporaceae</taxon>
        <taxon>Actinomadura</taxon>
    </lineage>
</organism>
<comment type="caution">
    <text evidence="2">The sequence shown here is derived from an EMBL/GenBank/DDBJ whole genome shotgun (WGS) entry which is preliminary data.</text>
</comment>
<evidence type="ECO:0000313" key="2">
    <source>
        <dbReference type="EMBL" id="MQY02861.1"/>
    </source>
</evidence>
<reference evidence="2 3" key="1">
    <citation type="submission" date="2019-10" db="EMBL/GenBank/DDBJ databases">
        <title>Actinomadura rubteroloni sp. nov. and Actinomadura macrotermitis sp. nov., isolated from the gut of fungus growing-termite Macrotermes natalensis.</title>
        <authorList>
            <person name="Benndorf R."/>
            <person name="Martin K."/>
            <person name="Kuefner M."/>
            <person name="De Beer W."/>
            <person name="Kaster A.-K."/>
            <person name="Vollmers J."/>
            <person name="Poulsen M."/>
            <person name="Beemelmanns C."/>
        </authorList>
    </citation>
    <scope>NUCLEOTIDE SEQUENCE [LARGE SCALE GENOMIC DNA]</scope>
    <source>
        <strain evidence="2 3">RB68</strain>
    </source>
</reference>
<dbReference type="SUPFAM" id="SSF50998">
    <property type="entry name" value="Quinoprotein alcohol dehydrogenase-like"/>
    <property type="match status" value="1"/>
</dbReference>
<evidence type="ECO:0000313" key="3">
    <source>
        <dbReference type="Proteomes" id="UP000487268"/>
    </source>
</evidence>
<evidence type="ECO:0000256" key="1">
    <source>
        <dbReference type="SAM" id="SignalP"/>
    </source>
</evidence>
<dbReference type="AlphaFoldDB" id="A0A7K0BNW1"/>
<gene>
    <name evidence="2" type="ORF">ACRB68_08960</name>
</gene>
<feature type="chain" id="PRO_5039719117" evidence="1">
    <location>
        <begin position="22"/>
        <end position="515"/>
    </location>
</feature>